<evidence type="ECO:0000256" key="6">
    <source>
        <dbReference type="SAM" id="Phobius"/>
    </source>
</evidence>
<proteinExistence type="predicted"/>
<evidence type="ECO:0000313" key="9">
    <source>
        <dbReference type="Proteomes" id="UP000576082"/>
    </source>
</evidence>
<feature type="transmembrane region" description="Helical" evidence="6">
    <location>
        <begin position="6"/>
        <end position="28"/>
    </location>
</feature>
<keyword evidence="4 6" id="KW-1133">Transmembrane helix</keyword>
<evidence type="ECO:0000256" key="3">
    <source>
        <dbReference type="ARBA" id="ARBA00022692"/>
    </source>
</evidence>
<dbReference type="AlphaFoldDB" id="A0A7X9XC63"/>
<reference evidence="8 9" key="1">
    <citation type="submission" date="2020-04" db="EMBL/GenBank/DDBJ databases">
        <title>Flammeovirga sp. SR4, a novel species isolated from seawater.</title>
        <authorList>
            <person name="Wang X."/>
        </authorList>
    </citation>
    <scope>NUCLEOTIDE SEQUENCE [LARGE SCALE GENOMIC DNA]</scope>
    <source>
        <strain evidence="8 9">ATCC 23126</strain>
    </source>
</reference>
<evidence type="ECO:0000256" key="5">
    <source>
        <dbReference type="ARBA" id="ARBA00023136"/>
    </source>
</evidence>
<keyword evidence="9" id="KW-1185">Reference proteome</keyword>
<comment type="caution">
    <text evidence="8">The sequence shown here is derived from an EMBL/GenBank/DDBJ whole genome shotgun (WGS) entry which is preliminary data.</text>
</comment>
<dbReference type="RefSeq" id="WP_169659629.1">
    <property type="nucleotide sequence ID" value="NZ_JABANE010000097.1"/>
</dbReference>
<comment type="subcellular location">
    <subcellularLocation>
        <location evidence="1">Cell membrane</location>
        <topology evidence="1">Multi-pass membrane protein</topology>
    </subcellularLocation>
</comment>
<organism evidence="8 9">
    <name type="scientific">Flammeovirga aprica JL-4</name>
    <dbReference type="NCBI Taxonomy" id="694437"/>
    <lineage>
        <taxon>Bacteria</taxon>
        <taxon>Pseudomonadati</taxon>
        <taxon>Bacteroidota</taxon>
        <taxon>Cytophagia</taxon>
        <taxon>Cytophagales</taxon>
        <taxon>Flammeovirgaceae</taxon>
        <taxon>Flammeovirga</taxon>
    </lineage>
</organism>
<dbReference type="Pfam" id="PF12823">
    <property type="entry name" value="DUF3817"/>
    <property type="match status" value="1"/>
</dbReference>
<dbReference type="PANTHER" id="PTHR40077">
    <property type="entry name" value="MEMBRANE PROTEIN-RELATED"/>
    <property type="match status" value="1"/>
</dbReference>
<dbReference type="InterPro" id="IPR023845">
    <property type="entry name" value="DUF3817_TM"/>
</dbReference>
<sequence>MTGIKLIRFVGLLEGISFLLILFVSMPLKYIADMHEPNQIIGMGHGVLFILYVAIVLYIHFTIKWGYKNSIWAFLASLIPFGTFVADKKIFKEFDK</sequence>
<protein>
    <submittedName>
        <fullName evidence="8">DUF3817 domain-containing protein</fullName>
    </submittedName>
</protein>
<dbReference type="NCBIfam" id="TIGR03954">
    <property type="entry name" value="integ_memb_HG"/>
    <property type="match status" value="1"/>
</dbReference>
<feature type="transmembrane region" description="Helical" evidence="6">
    <location>
        <begin position="40"/>
        <end position="63"/>
    </location>
</feature>
<gene>
    <name evidence="8" type="ORF">HHU12_25835</name>
</gene>
<dbReference type="Proteomes" id="UP000576082">
    <property type="component" value="Unassembled WGS sequence"/>
</dbReference>
<evidence type="ECO:0000259" key="7">
    <source>
        <dbReference type="Pfam" id="PF12823"/>
    </source>
</evidence>
<evidence type="ECO:0000313" key="8">
    <source>
        <dbReference type="EMBL" id="NME71413.1"/>
    </source>
</evidence>
<evidence type="ECO:0000256" key="2">
    <source>
        <dbReference type="ARBA" id="ARBA00022475"/>
    </source>
</evidence>
<feature type="transmembrane region" description="Helical" evidence="6">
    <location>
        <begin position="69"/>
        <end position="86"/>
    </location>
</feature>
<name>A0A7X9XC63_9BACT</name>
<accession>A0A7X9XC63</accession>
<evidence type="ECO:0000256" key="1">
    <source>
        <dbReference type="ARBA" id="ARBA00004651"/>
    </source>
</evidence>
<dbReference type="PANTHER" id="PTHR40077:SF1">
    <property type="entry name" value="MEMBRANE PROTEIN"/>
    <property type="match status" value="1"/>
</dbReference>
<keyword evidence="2" id="KW-1003">Cell membrane</keyword>
<dbReference type="EMBL" id="JABANE010000097">
    <property type="protein sequence ID" value="NME71413.1"/>
    <property type="molecule type" value="Genomic_DNA"/>
</dbReference>
<feature type="domain" description="DUF3817" evidence="7">
    <location>
        <begin position="5"/>
        <end position="90"/>
    </location>
</feature>
<keyword evidence="5 6" id="KW-0472">Membrane</keyword>
<dbReference type="GO" id="GO:0005886">
    <property type="term" value="C:plasma membrane"/>
    <property type="evidence" value="ECO:0007669"/>
    <property type="project" value="UniProtKB-SubCell"/>
</dbReference>
<keyword evidence="3 6" id="KW-0812">Transmembrane</keyword>
<evidence type="ECO:0000256" key="4">
    <source>
        <dbReference type="ARBA" id="ARBA00022989"/>
    </source>
</evidence>